<dbReference type="InterPro" id="IPR007346">
    <property type="entry name" value="Endonuclease-I"/>
</dbReference>
<evidence type="ECO:0000313" key="2">
    <source>
        <dbReference type="Proteomes" id="UP000664859"/>
    </source>
</evidence>
<evidence type="ECO:0000313" key="1">
    <source>
        <dbReference type="EMBL" id="KAG5191293.1"/>
    </source>
</evidence>
<protein>
    <submittedName>
        <fullName evidence="1">Uncharacterized protein</fullName>
    </submittedName>
</protein>
<reference evidence="1" key="1">
    <citation type="submission" date="2021-02" db="EMBL/GenBank/DDBJ databases">
        <title>First Annotated Genome of the Yellow-green Alga Tribonema minus.</title>
        <authorList>
            <person name="Mahan K.M."/>
        </authorList>
    </citation>
    <scope>NUCLEOTIDE SEQUENCE</scope>
    <source>
        <strain evidence="1">UTEX B ZZ1240</strain>
    </source>
</reference>
<dbReference type="Proteomes" id="UP000664859">
    <property type="component" value="Unassembled WGS sequence"/>
</dbReference>
<dbReference type="SUPFAM" id="SSF54060">
    <property type="entry name" value="His-Me finger endonucleases"/>
    <property type="match status" value="2"/>
</dbReference>
<gene>
    <name evidence="1" type="ORF">JKP88DRAFT_251626</name>
</gene>
<organism evidence="1 2">
    <name type="scientific">Tribonema minus</name>
    <dbReference type="NCBI Taxonomy" id="303371"/>
    <lineage>
        <taxon>Eukaryota</taxon>
        <taxon>Sar</taxon>
        <taxon>Stramenopiles</taxon>
        <taxon>Ochrophyta</taxon>
        <taxon>PX clade</taxon>
        <taxon>Xanthophyceae</taxon>
        <taxon>Tribonematales</taxon>
        <taxon>Tribonemataceae</taxon>
        <taxon>Tribonema</taxon>
    </lineage>
</organism>
<accession>A0A835ZDX4</accession>
<dbReference type="EMBL" id="JAFCMP010000021">
    <property type="protein sequence ID" value="KAG5191293.1"/>
    <property type="molecule type" value="Genomic_DNA"/>
</dbReference>
<proteinExistence type="predicted"/>
<sequence>MHMKSHAVAMAIALSKMLPRWDIYTGLYVPKRLYSREHIVPKSVLQKAGLNHAMLDLNNLYCVDTAVNCMRSNYKYVDGDPAHMREIVEDADAKLVMMSSGMLAEDTHSNMGTVICTRTSGSVITVSVCFEGTIMTVDNSKRTVVPPVIARGAIARSVYKMYDRYDCLFDYRHLILDEDVMTRWLKLPRYNAEIKHDEFLRSLK</sequence>
<dbReference type="InterPro" id="IPR044925">
    <property type="entry name" value="His-Me_finger_sf"/>
</dbReference>
<comment type="caution">
    <text evidence="1">The sequence shown here is derived from an EMBL/GenBank/DDBJ whole genome shotgun (WGS) entry which is preliminary data.</text>
</comment>
<keyword evidence="2" id="KW-1185">Reference proteome</keyword>
<dbReference type="Pfam" id="PF04231">
    <property type="entry name" value="Endonuclease_1"/>
    <property type="match status" value="1"/>
</dbReference>
<dbReference type="AlphaFoldDB" id="A0A835ZDX4"/>
<name>A0A835ZDX4_9STRA</name>
<dbReference type="GO" id="GO:0004518">
    <property type="term" value="F:nuclease activity"/>
    <property type="evidence" value="ECO:0007669"/>
    <property type="project" value="InterPro"/>
</dbReference>